<feature type="compositionally biased region" description="Basic residues" evidence="1">
    <location>
        <begin position="21"/>
        <end position="36"/>
    </location>
</feature>
<name>A0A5N5LTG0_PANHP</name>
<organism evidence="3 4">
    <name type="scientific">Pangasianodon hypophthalmus</name>
    <name type="common">Striped catfish</name>
    <name type="synonym">Helicophagus hypophthalmus</name>
    <dbReference type="NCBI Taxonomy" id="310915"/>
    <lineage>
        <taxon>Eukaryota</taxon>
        <taxon>Metazoa</taxon>
        <taxon>Chordata</taxon>
        <taxon>Craniata</taxon>
        <taxon>Vertebrata</taxon>
        <taxon>Euteleostomi</taxon>
        <taxon>Actinopterygii</taxon>
        <taxon>Neopterygii</taxon>
        <taxon>Teleostei</taxon>
        <taxon>Ostariophysi</taxon>
        <taxon>Siluriformes</taxon>
        <taxon>Pangasiidae</taxon>
        <taxon>Pangasianodon</taxon>
    </lineage>
</organism>
<gene>
    <name evidence="3" type="ORF">PHYPO_G00067360</name>
</gene>
<keyword evidence="4" id="KW-1185">Reference proteome</keyword>
<evidence type="ECO:0000313" key="4">
    <source>
        <dbReference type="Proteomes" id="UP000327468"/>
    </source>
</evidence>
<feature type="compositionally biased region" description="Basic residues" evidence="1">
    <location>
        <begin position="86"/>
        <end position="100"/>
    </location>
</feature>
<proteinExistence type="predicted"/>
<evidence type="ECO:0000256" key="2">
    <source>
        <dbReference type="SAM" id="Phobius"/>
    </source>
</evidence>
<reference evidence="3 4" key="1">
    <citation type="submission" date="2019-06" db="EMBL/GenBank/DDBJ databases">
        <title>A chromosome-scale genome assembly of the striped catfish, Pangasianodon hypophthalmus.</title>
        <authorList>
            <person name="Wen M."/>
            <person name="Zahm M."/>
            <person name="Roques C."/>
            <person name="Cabau C."/>
            <person name="Klopp C."/>
            <person name="Donnadieu C."/>
            <person name="Jouanno E."/>
            <person name="Avarre J.-C."/>
            <person name="Campet M."/>
            <person name="Ha T.T.T."/>
            <person name="Dugue R."/>
            <person name="Lampietro C."/>
            <person name="Louis A."/>
            <person name="Herpin A."/>
            <person name="Echchiki A."/>
            <person name="Berthelot C."/>
            <person name="Parey E."/>
            <person name="Roest-Crollius H."/>
            <person name="Braasch I."/>
            <person name="Postlethwait J."/>
            <person name="Bobe J."/>
            <person name="Montfort J."/>
            <person name="Bouchez O."/>
            <person name="Begum T."/>
            <person name="Schartl M."/>
            <person name="Guiguen Y."/>
        </authorList>
    </citation>
    <scope>NUCLEOTIDE SEQUENCE [LARGE SCALE GENOMIC DNA]</scope>
    <source>
        <strain evidence="3 4">Indonesia</strain>
        <tissue evidence="3">Blood</tissue>
    </source>
</reference>
<sequence>MCRSQRFPAEERPEDDQREAKTRRAPQHLKAKKQLLRQHLQGENAEEDPRKQRKKSSHRSLLRKRRRKKRRKRNSRAANQRYLITRSRHFPFKKKKKKNRAGLFATSQKNTTNPNGRATLAHPPSAQHTTVHLLSLSLSLSLFLPPLENKQTLKYCTCVCVCVCVYTGMHSCLYFEHKVRAYLLSGHVSLYWTKISSDAGFSFFFLAFNENFQMFTRSLDKGESTYFYCFSVCVFVKGGVSTLLLASRFFFFFVFFPVF</sequence>
<evidence type="ECO:0000313" key="3">
    <source>
        <dbReference type="EMBL" id="KAB5546027.1"/>
    </source>
</evidence>
<feature type="transmembrane region" description="Helical" evidence="2">
    <location>
        <begin position="228"/>
        <end position="256"/>
    </location>
</feature>
<keyword evidence="2" id="KW-0812">Transmembrane</keyword>
<accession>A0A5N5LTG0</accession>
<dbReference type="AlphaFoldDB" id="A0A5N5LTG0"/>
<dbReference type="Proteomes" id="UP000327468">
    <property type="component" value="Chromosome 16"/>
</dbReference>
<dbReference type="EMBL" id="VFJC01000017">
    <property type="protein sequence ID" value="KAB5546027.1"/>
    <property type="molecule type" value="Genomic_DNA"/>
</dbReference>
<feature type="compositionally biased region" description="Basic residues" evidence="1">
    <location>
        <begin position="51"/>
        <end position="75"/>
    </location>
</feature>
<comment type="caution">
    <text evidence="3">The sequence shown here is derived from an EMBL/GenBank/DDBJ whole genome shotgun (WGS) entry which is preliminary data.</text>
</comment>
<feature type="region of interest" description="Disordered" evidence="1">
    <location>
        <begin position="1"/>
        <end position="118"/>
    </location>
</feature>
<evidence type="ECO:0000256" key="1">
    <source>
        <dbReference type="SAM" id="MobiDB-lite"/>
    </source>
</evidence>
<keyword evidence="2" id="KW-1133">Transmembrane helix</keyword>
<keyword evidence="2" id="KW-0472">Membrane</keyword>
<protein>
    <submittedName>
        <fullName evidence="3">Uncharacterized protein</fullName>
    </submittedName>
</protein>
<feature type="compositionally biased region" description="Polar residues" evidence="1">
    <location>
        <begin position="105"/>
        <end position="116"/>
    </location>
</feature>